<evidence type="ECO:0000256" key="10">
    <source>
        <dbReference type="SAM" id="SignalP"/>
    </source>
</evidence>
<dbReference type="InterPro" id="IPR011840">
    <property type="entry name" value="PulA_typeI"/>
</dbReference>
<dbReference type="RefSeq" id="WP_263607489.1">
    <property type="nucleotide sequence ID" value="NZ_JAOVQM010000001.1"/>
</dbReference>
<dbReference type="SUPFAM" id="SSF49452">
    <property type="entry name" value="Starch-binding domain-like"/>
    <property type="match status" value="1"/>
</dbReference>
<dbReference type="EMBL" id="JAOVQM010000001">
    <property type="protein sequence ID" value="MCV2231377.1"/>
    <property type="molecule type" value="Genomic_DNA"/>
</dbReference>
<dbReference type="SUPFAM" id="SSF81296">
    <property type="entry name" value="E set domains"/>
    <property type="match status" value="1"/>
</dbReference>
<accession>A0ABT2Y4F5</accession>
<evidence type="ECO:0000256" key="3">
    <source>
        <dbReference type="ARBA" id="ARBA00022801"/>
    </source>
</evidence>
<dbReference type="CDD" id="cd02860">
    <property type="entry name" value="E_set_Pullulanase"/>
    <property type="match status" value="1"/>
</dbReference>
<dbReference type="Pfam" id="PF02922">
    <property type="entry name" value="CBM_48"/>
    <property type="match status" value="1"/>
</dbReference>
<dbReference type="InterPro" id="IPR005323">
    <property type="entry name" value="CBM41_pullulanase"/>
</dbReference>
<dbReference type="Pfam" id="PF03714">
    <property type="entry name" value="PUD"/>
    <property type="match status" value="1"/>
</dbReference>
<evidence type="ECO:0000256" key="7">
    <source>
        <dbReference type="ARBA" id="ARBA00024062"/>
    </source>
</evidence>
<evidence type="ECO:0000313" key="12">
    <source>
        <dbReference type="EMBL" id="MCV2231377.1"/>
    </source>
</evidence>
<feature type="domain" description="Glycosyl hydrolase family 13 catalytic" evidence="11">
    <location>
        <begin position="401"/>
        <end position="787"/>
    </location>
</feature>
<dbReference type="InterPro" id="IPR004193">
    <property type="entry name" value="Glyco_hydro_13_N"/>
</dbReference>
<evidence type="ECO:0000256" key="2">
    <source>
        <dbReference type="ARBA" id="ARBA00022729"/>
    </source>
</evidence>
<dbReference type="NCBIfam" id="TIGR02104">
    <property type="entry name" value="pulA_typeI"/>
    <property type="match status" value="1"/>
</dbReference>
<evidence type="ECO:0000256" key="8">
    <source>
        <dbReference type="ARBA" id="ARBA00029618"/>
    </source>
</evidence>
<dbReference type="Gene3D" id="2.60.40.1110">
    <property type="match status" value="1"/>
</dbReference>
<dbReference type="SUPFAM" id="SSF51445">
    <property type="entry name" value="(Trans)glycosidases"/>
    <property type="match status" value="1"/>
</dbReference>
<keyword evidence="3 12" id="KW-0378">Hydrolase</keyword>
<evidence type="ECO:0000259" key="11">
    <source>
        <dbReference type="SMART" id="SM00642"/>
    </source>
</evidence>
<evidence type="ECO:0000256" key="9">
    <source>
        <dbReference type="ARBA" id="ARBA00031076"/>
    </source>
</evidence>
<dbReference type="Gene3D" id="3.20.20.80">
    <property type="entry name" value="Glycosidases"/>
    <property type="match status" value="1"/>
</dbReference>
<dbReference type="InterPro" id="IPR014756">
    <property type="entry name" value="Ig_E-set"/>
</dbReference>
<dbReference type="InterPro" id="IPR017853">
    <property type="entry name" value="GH"/>
</dbReference>
<keyword evidence="5 12" id="KW-0326">Glycosidase</keyword>
<comment type="caution">
    <text evidence="12">The sequence shown here is derived from an EMBL/GenBank/DDBJ whole genome shotgun (WGS) entry which is preliminary data.</text>
</comment>
<comment type="similarity">
    <text evidence="1">Belongs to the glycosyl hydrolase 13 family.</text>
</comment>
<evidence type="ECO:0000256" key="6">
    <source>
        <dbReference type="ARBA" id="ARBA00023965"/>
    </source>
</evidence>
<evidence type="ECO:0000256" key="1">
    <source>
        <dbReference type="ARBA" id="ARBA00008061"/>
    </source>
</evidence>
<dbReference type="InterPro" id="IPR013783">
    <property type="entry name" value="Ig-like_fold"/>
</dbReference>
<reference evidence="12" key="1">
    <citation type="submission" date="2022-09" db="EMBL/GenBank/DDBJ databases">
        <title>Novel Mycoplasma species identified in domestic and wild animals.</title>
        <authorList>
            <person name="Volokhov D.V."/>
            <person name="Furtak V.A."/>
            <person name="Zagorodnyaya T.A."/>
        </authorList>
    </citation>
    <scope>NUCLEOTIDE SEQUENCE</scope>
    <source>
        <strain evidence="12">Oakley</strain>
    </source>
</reference>
<dbReference type="Pfam" id="PF00128">
    <property type="entry name" value="Alpha-amylase"/>
    <property type="match status" value="1"/>
</dbReference>
<feature type="signal peptide" evidence="10">
    <location>
        <begin position="1"/>
        <end position="19"/>
    </location>
</feature>
<proteinExistence type="inferred from homology"/>
<evidence type="ECO:0000313" key="13">
    <source>
        <dbReference type="Proteomes" id="UP001177160"/>
    </source>
</evidence>
<evidence type="ECO:0000256" key="5">
    <source>
        <dbReference type="ARBA" id="ARBA00023295"/>
    </source>
</evidence>
<name>A0ABT2Y4F5_9MOLU</name>
<dbReference type="Proteomes" id="UP001177160">
    <property type="component" value="Unassembled WGS sequence"/>
</dbReference>
<dbReference type="Gene3D" id="2.60.40.10">
    <property type="entry name" value="Immunoglobulins"/>
    <property type="match status" value="1"/>
</dbReference>
<comment type="catalytic activity">
    <reaction evidence="6">
        <text>Hydrolysis of (1-&gt;6)-alpha-D-glucosidic linkages in pullulan, amylopectin and glycogen, and in the alpha- and beta-limit dextrins of amylopectin and glycogen.</text>
        <dbReference type="EC" id="3.2.1.41"/>
    </reaction>
</comment>
<dbReference type="SMART" id="SM00642">
    <property type="entry name" value="Aamy"/>
    <property type="match status" value="1"/>
</dbReference>
<dbReference type="InterPro" id="IPR013784">
    <property type="entry name" value="Carb-bd-like_fold"/>
</dbReference>
<keyword evidence="4" id="KW-0106">Calcium</keyword>
<dbReference type="EC" id="3.2.1.41" evidence="7"/>
<gene>
    <name evidence="12" type="primary">pulA</name>
    <name evidence="12" type="ORF">N7548_00870</name>
</gene>
<feature type="chain" id="PRO_5045919630" description="pullulanase" evidence="10">
    <location>
        <begin position="20"/>
        <end position="971"/>
    </location>
</feature>
<sequence length="971" mass="107133">MKKILLLLVVLFSSLGFHAIVNANGAPTKLVVHYFRYDDTYTDFNIWLWPYQPVSAGGVQHNFDPQQKDEHGVWIEIDLTTTYANSTAVGIIIKQGGWDGYREPGGDRYIYLSTAEVIDGVAHAYFVQGSVQFGTSQADLANNIPDYRPKILSASFNVSNQVKATLTHMAESYQVYENDTLVASGVPTTKDLTISVPNVNISKQYTLNVTFPGGIVSSQVVSIASLYDTPAFESAYTYDGELGVTFEGGNTVFRLWAPLSSEVSLNLYNQNHPNYDNSGNLNDELTPYQAVDLEKIENGAWEAVVPGNLNGKYYTYSVTNNNVTYEVTDPYAYSTGANGRRGMIVDFSTVNPSGWNYGERPNNVTNPTDYIVWELHVRDLTTHSSWGGNPAWAGKFLGLSQAGTRYTSKGVTVTTGLDHMAELGINAVQLLPIFDFGYVDEIQVATNPRYTNTFNWGYMPYHFNTLEGSYSTNPFDGANRITEFKTAVQAIHDKDIRVIMDVVYNHTGESDTSNFHRIMPGYYHRLTSTGGFSNGSGTGNETASERSMTRKFMLDSLKFWATEYNLSGFRFDLMALHDVETMNQISDMLHEIDPTIVIYGEPWNGGTTTLSGSLEADKDNLKNIDGVGAFSDVVRDAVKGSVFNAAEGGWVQGRSDDGAVNGIKYGILGGIASSKHNINAWHLDPSKTINYVSAHDNNTLFDKLRLTGVSVANAELLQVQANAIILTSQGVPFLHAGVEFMRSKPLQGGGYDHNSYESPDSVNQLRWDRKLTYLNVFEYYKDLIQIRKDYQQFRMTSASEIDSRISFLPTNQGNKAIAFKIEGTATQPEVIVIHSQKASGGLTEVSLTPGKNYRILTTLESSNPNGLDVVNGVVFVPANVSMILVEITEPIAVENELVKVGKGKNYDPASNITVYDSSAEIHYSNFHDTNVPGFYAVTVSVKESFGKVTYYHYVLQVTGGSFDVQLNQGGN</sequence>
<keyword evidence="2 10" id="KW-0732">Signal</keyword>
<dbReference type="CDD" id="cd11341">
    <property type="entry name" value="AmyAc_Pullulanase_LD-like"/>
    <property type="match status" value="1"/>
</dbReference>
<dbReference type="InterPro" id="IPR006047">
    <property type="entry name" value="GH13_cat_dom"/>
</dbReference>
<keyword evidence="13" id="KW-1185">Reference proteome</keyword>
<protein>
    <recommendedName>
        <fullName evidence="7">pullulanase</fullName>
        <ecNumber evidence="7">3.2.1.41</ecNumber>
    </recommendedName>
    <alternativeName>
        <fullName evidence="8">Alpha-dextrin endo-1,6-alpha-glucosidase</fullName>
    </alternativeName>
    <alternativeName>
        <fullName evidence="9">Pullulan 6-glucanohydrolase</fullName>
    </alternativeName>
</protein>
<organism evidence="12 13">
    <name type="scientific">Paracholeplasma manati</name>
    <dbReference type="NCBI Taxonomy" id="591373"/>
    <lineage>
        <taxon>Bacteria</taxon>
        <taxon>Bacillati</taxon>
        <taxon>Mycoplasmatota</taxon>
        <taxon>Mollicutes</taxon>
        <taxon>Acholeplasmatales</taxon>
        <taxon>Acholeplasmataceae</taxon>
        <taxon>Paracholeplasma</taxon>
    </lineage>
</organism>
<dbReference type="GO" id="GO:0051060">
    <property type="term" value="F:pullulanase activity"/>
    <property type="evidence" value="ECO:0007669"/>
    <property type="project" value="UniProtKB-EC"/>
</dbReference>
<evidence type="ECO:0000256" key="4">
    <source>
        <dbReference type="ARBA" id="ARBA00022837"/>
    </source>
</evidence>
<dbReference type="PANTHER" id="PTHR43002">
    <property type="entry name" value="GLYCOGEN DEBRANCHING ENZYME"/>
    <property type="match status" value="1"/>
</dbReference>
<dbReference type="CDD" id="cd10315">
    <property type="entry name" value="CBM41_pullulanase"/>
    <property type="match status" value="1"/>
</dbReference>